<dbReference type="eggNOG" id="COG0747">
    <property type="taxonomic scope" value="Bacteria"/>
</dbReference>
<evidence type="ECO:0000313" key="7">
    <source>
        <dbReference type="Proteomes" id="UP000005396"/>
    </source>
</evidence>
<evidence type="ECO:0000256" key="3">
    <source>
        <dbReference type="ARBA" id="ARBA00022729"/>
    </source>
</evidence>
<dbReference type="Gene3D" id="3.40.190.10">
    <property type="entry name" value="Periplasmic binding protein-like II"/>
    <property type="match status" value="1"/>
</dbReference>
<dbReference type="InterPro" id="IPR030678">
    <property type="entry name" value="Peptide/Ni-bd"/>
</dbReference>
<dbReference type="SUPFAM" id="SSF53850">
    <property type="entry name" value="Periplasmic binding protein-like II"/>
    <property type="match status" value="1"/>
</dbReference>
<dbReference type="Pfam" id="PF00496">
    <property type="entry name" value="SBP_bac_5"/>
    <property type="match status" value="1"/>
</dbReference>
<dbReference type="InterPro" id="IPR011980">
    <property type="entry name" value="CntA-like"/>
</dbReference>
<dbReference type="GO" id="GO:0016151">
    <property type="term" value="F:nickel cation binding"/>
    <property type="evidence" value="ECO:0007669"/>
    <property type="project" value="InterPro"/>
</dbReference>
<evidence type="ECO:0000256" key="4">
    <source>
        <dbReference type="SAM" id="SignalP"/>
    </source>
</evidence>
<dbReference type="PANTHER" id="PTHR30290:SF37">
    <property type="entry name" value="NICKEL-BINDING PERIPLASMIC PROTEIN"/>
    <property type="match status" value="1"/>
</dbReference>
<dbReference type="Gene3D" id="3.10.105.10">
    <property type="entry name" value="Dipeptide-binding Protein, Domain 3"/>
    <property type="match status" value="1"/>
</dbReference>
<dbReference type="GO" id="GO:1904680">
    <property type="term" value="F:peptide transmembrane transporter activity"/>
    <property type="evidence" value="ECO:0007669"/>
    <property type="project" value="TreeGrafter"/>
</dbReference>
<evidence type="ECO:0000259" key="5">
    <source>
        <dbReference type="Pfam" id="PF00496"/>
    </source>
</evidence>
<gene>
    <name evidence="6" type="ORF">CLOBOL_07302</name>
</gene>
<organism evidence="6 7">
    <name type="scientific">Enterocloster bolteae (strain ATCC BAA-613 / DSM 15670 / CCUG 46953 / JCM 12243 / WAL 16351)</name>
    <name type="common">Clostridium bolteae</name>
    <dbReference type="NCBI Taxonomy" id="411902"/>
    <lineage>
        <taxon>Bacteria</taxon>
        <taxon>Bacillati</taxon>
        <taxon>Bacillota</taxon>
        <taxon>Clostridia</taxon>
        <taxon>Lachnospirales</taxon>
        <taxon>Lachnospiraceae</taxon>
        <taxon>Enterocloster</taxon>
    </lineage>
</organism>
<dbReference type="GO" id="GO:0015833">
    <property type="term" value="P:peptide transport"/>
    <property type="evidence" value="ECO:0007669"/>
    <property type="project" value="TreeGrafter"/>
</dbReference>
<evidence type="ECO:0000256" key="2">
    <source>
        <dbReference type="ARBA" id="ARBA00005695"/>
    </source>
</evidence>
<comment type="subcellular location">
    <subcellularLocation>
        <location evidence="1">Cell membrane</location>
        <topology evidence="1">Lipid-anchor</topology>
    </subcellularLocation>
</comment>
<dbReference type="CDD" id="cd08489">
    <property type="entry name" value="PBP2_NikA"/>
    <property type="match status" value="1"/>
</dbReference>
<proteinExistence type="inferred from homology"/>
<dbReference type="EMBL" id="ABCC02000077">
    <property type="protein sequence ID" value="EDP12437.1"/>
    <property type="molecule type" value="Genomic_DNA"/>
</dbReference>
<dbReference type="PANTHER" id="PTHR30290">
    <property type="entry name" value="PERIPLASMIC BINDING COMPONENT OF ABC TRANSPORTER"/>
    <property type="match status" value="1"/>
</dbReference>
<dbReference type="InterPro" id="IPR039424">
    <property type="entry name" value="SBP_5"/>
</dbReference>
<dbReference type="AlphaFoldDB" id="A8S5S4"/>
<feature type="chain" id="PRO_5039725551" description="Solute-binding protein family 5 domain-containing protein" evidence="4">
    <location>
        <begin position="39"/>
        <end position="569"/>
    </location>
</feature>
<sequence>MTNAPNNLKRGEKGMRKRNMLIPAVILMATLLSAGCTAGSTQGVTETAVQAESAVEENTDENAETKALQSEEKSTLVLAYPKDLGDMNPHTMSSPMYAQDWVYDGLTALVNGKIVPELAENWEISEDGKTYTFHLRKNVKFSDGSDLNAELVKENIQDVIDNKDGYSFLQCLEEIDTMDTPDDTTLIMNLKNPCNSLLSDMSFNRPLTVAGRAAFPESGNIYKDGVKKPVGTGMWTVKEYVQDQYTIFERNEYYWGEKPSFKYVKVEVIPDMDTVVNALKAGEIDMYIDVNDGLSADAYYELGKLGFGTQMAEGTQVTSLSLNTAGDMLGDVSVRQALEYTTDNTVISEYVYGSLQKPASSYFADSVTLTQTGTDGYPYQPEKAAEILELAGWNLESGSDYRTKDGVTLEVDMLYDTVFKNGKNIGLVLQEQYKKVGVKLNICEEDSQVFRKKWKEGDFDMILYSSWGGSYEPFATLAAMRSDGDKFSTVQKGMDNKAELNKVMNEALSEIDEDKLKEDFTYIMESFKEQAVYIPLTVSSTLAVYDSSLKGLDLTDGKDVMPVGSVVRE</sequence>
<dbReference type="GO" id="GO:0030288">
    <property type="term" value="C:outer membrane-bounded periplasmic space"/>
    <property type="evidence" value="ECO:0007669"/>
    <property type="project" value="TreeGrafter"/>
</dbReference>
<comment type="caution">
    <text evidence="6">The sequence shown here is derived from an EMBL/GenBank/DDBJ whole genome shotgun (WGS) entry which is preliminary data.</text>
</comment>
<dbReference type="InterPro" id="IPR023765">
    <property type="entry name" value="SBP_5_CS"/>
</dbReference>
<evidence type="ECO:0000313" key="6">
    <source>
        <dbReference type="EMBL" id="EDP12437.1"/>
    </source>
</evidence>
<dbReference type="HOGENOM" id="CLU_017028_7_5_9"/>
<dbReference type="Proteomes" id="UP000005396">
    <property type="component" value="Unassembled WGS sequence"/>
</dbReference>
<dbReference type="GO" id="GO:0043190">
    <property type="term" value="C:ATP-binding cassette (ABC) transporter complex"/>
    <property type="evidence" value="ECO:0007669"/>
    <property type="project" value="InterPro"/>
</dbReference>
<accession>A8S5S4</accession>
<protein>
    <recommendedName>
        <fullName evidence="5">Solute-binding protein family 5 domain-containing protein</fullName>
    </recommendedName>
</protein>
<dbReference type="GO" id="GO:0015675">
    <property type="term" value="P:nickel cation transport"/>
    <property type="evidence" value="ECO:0007669"/>
    <property type="project" value="InterPro"/>
</dbReference>
<dbReference type="GO" id="GO:0020037">
    <property type="term" value="F:heme binding"/>
    <property type="evidence" value="ECO:0007669"/>
    <property type="project" value="InterPro"/>
</dbReference>
<dbReference type="PaxDb" id="411902-CLOBOL_07302"/>
<feature type="signal peptide" evidence="4">
    <location>
        <begin position="1"/>
        <end position="38"/>
    </location>
</feature>
<evidence type="ECO:0000256" key="1">
    <source>
        <dbReference type="ARBA" id="ARBA00004193"/>
    </source>
</evidence>
<dbReference type="InterPro" id="IPR000914">
    <property type="entry name" value="SBP_5_dom"/>
</dbReference>
<reference evidence="6 7" key="1">
    <citation type="submission" date="2007-08" db="EMBL/GenBank/DDBJ databases">
        <authorList>
            <person name="Fulton L."/>
            <person name="Clifton S."/>
            <person name="Fulton B."/>
            <person name="Xu J."/>
            <person name="Minx P."/>
            <person name="Pepin K.H."/>
            <person name="Johnson M."/>
            <person name="Thiruvilangam P."/>
            <person name="Bhonagiri V."/>
            <person name="Nash W.E."/>
            <person name="Mardis E.R."/>
            <person name="Wilson R.K."/>
        </authorList>
    </citation>
    <scope>NUCLEOTIDE SEQUENCE [LARGE SCALE GENOMIC DNA]</scope>
    <source>
        <strain evidence="7">ATCC BAA-613 / DSM 15670 / CCUG 46953 / JCM 12243 / WAL 16351</strain>
    </source>
</reference>
<dbReference type="NCBIfam" id="TIGR02294">
    <property type="entry name" value="nickel_nikA"/>
    <property type="match status" value="1"/>
</dbReference>
<name>A8S5S4_ENTBW</name>
<keyword evidence="3 4" id="KW-0732">Signal</keyword>
<dbReference type="PROSITE" id="PS01040">
    <property type="entry name" value="SBP_BACTERIAL_5"/>
    <property type="match status" value="1"/>
</dbReference>
<reference evidence="6 7" key="2">
    <citation type="submission" date="2007-09" db="EMBL/GenBank/DDBJ databases">
        <title>Draft genome sequence of Clostridium bolteae (ATCC BAA-613).</title>
        <authorList>
            <person name="Sudarsanam P."/>
            <person name="Ley R."/>
            <person name="Guruge J."/>
            <person name="Turnbaugh P.J."/>
            <person name="Mahowald M."/>
            <person name="Liep D."/>
            <person name="Gordon J."/>
        </authorList>
    </citation>
    <scope>NUCLEOTIDE SEQUENCE [LARGE SCALE GENOMIC DNA]</scope>
    <source>
        <strain evidence="7">ATCC BAA-613 / DSM 15670 / CCUG 46953 / JCM 12243 / WAL 16351</strain>
    </source>
</reference>
<comment type="similarity">
    <text evidence="2">Belongs to the bacterial solute-binding protein 5 family.</text>
</comment>
<dbReference type="PIRSF" id="PIRSF002741">
    <property type="entry name" value="MppA"/>
    <property type="match status" value="1"/>
</dbReference>
<feature type="domain" description="Solute-binding protein family 5" evidence="5">
    <location>
        <begin position="113"/>
        <end position="486"/>
    </location>
</feature>